<accession>A0A7L6N3V0</accession>
<keyword evidence="3" id="KW-0598">Phosphotransferase system</keyword>
<name>A0A7L6N3V0_9MOLU</name>
<dbReference type="AlphaFoldDB" id="A0A7L6N3V0"/>
<dbReference type="GO" id="GO:0005737">
    <property type="term" value="C:cytoplasm"/>
    <property type="evidence" value="ECO:0007669"/>
    <property type="project" value="UniProtKB-SubCell"/>
</dbReference>
<dbReference type="Pfam" id="PF00381">
    <property type="entry name" value="PTS-HPr"/>
    <property type="match status" value="1"/>
</dbReference>
<evidence type="ECO:0000256" key="2">
    <source>
        <dbReference type="ARBA" id="ARBA00022490"/>
    </source>
</evidence>
<dbReference type="Proteomes" id="UP000512167">
    <property type="component" value="Chromosome"/>
</dbReference>
<keyword evidence="2" id="KW-0963">Cytoplasm</keyword>
<dbReference type="CDD" id="cd00367">
    <property type="entry name" value="PTS-HPr_like"/>
    <property type="match status" value="1"/>
</dbReference>
<dbReference type="PRINTS" id="PR00107">
    <property type="entry name" value="PHOSPHOCPHPR"/>
</dbReference>
<evidence type="ECO:0000259" key="4">
    <source>
        <dbReference type="PROSITE" id="PS51350"/>
    </source>
</evidence>
<dbReference type="PANTHER" id="PTHR33705">
    <property type="entry name" value="PHOSPHOCARRIER PROTEIN HPR"/>
    <property type="match status" value="1"/>
</dbReference>
<dbReference type="KEGG" id="tbk:HF295_00640"/>
<reference evidence="5 6" key="1">
    <citation type="submission" date="2020-04" db="EMBL/GenBank/DDBJ databases">
        <authorList>
            <person name="Zheng R.K."/>
            <person name="Sun C.M."/>
        </authorList>
    </citation>
    <scope>NUCLEOTIDE SEQUENCE [LARGE SCALE GENOMIC DNA]</scope>
    <source>
        <strain evidence="6">zrk29</strain>
    </source>
</reference>
<dbReference type="PANTHER" id="PTHR33705:SF2">
    <property type="entry name" value="PHOSPHOCARRIER PROTEIN NPR"/>
    <property type="match status" value="1"/>
</dbReference>
<protein>
    <submittedName>
        <fullName evidence="5">HPr family phosphocarrier protein</fullName>
    </submittedName>
</protein>
<organism evidence="5 6">
    <name type="scientific">Hujiaoplasma nucleasis</name>
    <dbReference type="NCBI Taxonomy" id="2725268"/>
    <lineage>
        <taxon>Bacteria</taxon>
        <taxon>Bacillati</taxon>
        <taxon>Mycoplasmatota</taxon>
        <taxon>Mollicutes</taxon>
        <taxon>Candidatus Izemoplasmatales</taxon>
        <taxon>Hujiaoplasmataceae</taxon>
        <taxon>Hujiaoplasma</taxon>
    </lineage>
</organism>
<feature type="domain" description="HPr" evidence="4">
    <location>
        <begin position="1"/>
        <end position="86"/>
    </location>
</feature>
<dbReference type="SUPFAM" id="SSF55594">
    <property type="entry name" value="HPr-like"/>
    <property type="match status" value="1"/>
</dbReference>
<sequence>MEEKFKIVYSQGLQARPATKLVSKANSFQAEMYMEYNDRKVNLKSIMGVLSLGVPANSKVKISVSGSDEDDAFKAISRIITEINEMV</sequence>
<proteinExistence type="predicted"/>
<dbReference type="NCBIfam" id="TIGR01003">
    <property type="entry name" value="PTS_HPr_family"/>
    <property type="match status" value="1"/>
</dbReference>
<dbReference type="EMBL" id="CP051151">
    <property type="protein sequence ID" value="QLY40936.1"/>
    <property type="molecule type" value="Genomic_DNA"/>
</dbReference>
<dbReference type="PROSITE" id="PS00589">
    <property type="entry name" value="PTS_HPR_SER"/>
    <property type="match status" value="1"/>
</dbReference>
<gene>
    <name evidence="5" type="ORF">HF295_00640</name>
</gene>
<dbReference type="InterPro" id="IPR035895">
    <property type="entry name" value="HPr-like_sf"/>
</dbReference>
<dbReference type="InterPro" id="IPR000032">
    <property type="entry name" value="HPr-like"/>
</dbReference>
<dbReference type="GO" id="GO:0009401">
    <property type="term" value="P:phosphoenolpyruvate-dependent sugar phosphotransferase system"/>
    <property type="evidence" value="ECO:0007669"/>
    <property type="project" value="UniProtKB-KW"/>
</dbReference>
<dbReference type="InterPro" id="IPR050399">
    <property type="entry name" value="HPr"/>
</dbReference>
<dbReference type="InterPro" id="IPR002114">
    <property type="entry name" value="PTS_HPr_Ser_P_site"/>
</dbReference>
<comment type="subcellular location">
    <subcellularLocation>
        <location evidence="1">Cytoplasm</location>
    </subcellularLocation>
</comment>
<keyword evidence="6" id="KW-1185">Reference proteome</keyword>
<evidence type="ECO:0000256" key="3">
    <source>
        <dbReference type="ARBA" id="ARBA00022683"/>
    </source>
</evidence>
<evidence type="ECO:0000313" key="6">
    <source>
        <dbReference type="Proteomes" id="UP000512167"/>
    </source>
</evidence>
<dbReference type="PROSITE" id="PS51350">
    <property type="entry name" value="PTS_HPR_DOM"/>
    <property type="match status" value="1"/>
</dbReference>
<evidence type="ECO:0000313" key="5">
    <source>
        <dbReference type="EMBL" id="QLY40936.1"/>
    </source>
</evidence>
<evidence type="ECO:0000256" key="1">
    <source>
        <dbReference type="ARBA" id="ARBA00004496"/>
    </source>
</evidence>
<dbReference type="Gene3D" id="3.30.1340.10">
    <property type="entry name" value="HPr-like"/>
    <property type="match status" value="1"/>
</dbReference>